<keyword evidence="3" id="KW-0611">Plant defense</keyword>
<evidence type="ECO:0000259" key="8">
    <source>
        <dbReference type="PROSITE" id="PS01031"/>
    </source>
</evidence>
<feature type="region of interest" description="Disordered" evidence="6">
    <location>
        <begin position="112"/>
        <end position="232"/>
    </location>
</feature>
<comment type="caution">
    <text evidence="9">The sequence shown here is derived from an EMBL/GenBank/DDBJ whole genome shotgun (WGS) entry which is preliminary data.</text>
</comment>
<protein>
    <submittedName>
        <fullName evidence="9">Heat shock family protein</fullName>
    </submittedName>
</protein>
<evidence type="ECO:0000256" key="5">
    <source>
        <dbReference type="RuleBase" id="RU003616"/>
    </source>
</evidence>
<dbReference type="InParanoid" id="A0A7J7C0C4"/>
<keyword evidence="9" id="KW-0346">Stress response</keyword>
<dbReference type="PANTHER" id="PTHR43670">
    <property type="entry name" value="HEAT SHOCK PROTEIN 26"/>
    <property type="match status" value="1"/>
</dbReference>
<comment type="similarity">
    <text evidence="4 5">Belongs to the small heat shock protein (HSP20) family.</text>
</comment>
<dbReference type="GO" id="GO:0005886">
    <property type="term" value="C:plasma membrane"/>
    <property type="evidence" value="ECO:0007669"/>
    <property type="project" value="UniProtKB-SubCell"/>
</dbReference>
<dbReference type="PROSITE" id="PS01031">
    <property type="entry name" value="SHSP"/>
    <property type="match status" value="1"/>
</dbReference>
<evidence type="ECO:0000256" key="2">
    <source>
        <dbReference type="ARBA" id="ARBA00022475"/>
    </source>
</evidence>
<dbReference type="GO" id="GO:0034605">
    <property type="term" value="P:cellular response to heat"/>
    <property type="evidence" value="ECO:0007669"/>
    <property type="project" value="TreeGrafter"/>
</dbReference>
<proteinExistence type="inferred from homology"/>
<evidence type="ECO:0000313" key="10">
    <source>
        <dbReference type="Proteomes" id="UP000593562"/>
    </source>
</evidence>
<dbReference type="FunCoup" id="A0A7J7C0C4">
    <property type="interactions" value="75"/>
</dbReference>
<dbReference type="OrthoDB" id="1431247at2759"/>
<dbReference type="SUPFAM" id="SSF49764">
    <property type="entry name" value="HSP20-like chaperones"/>
    <property type="match status" value="1"/>
</dbReference>
<dbReference type="PANTHER" id="PTHR43670:SF114">
    <property type="entry name" value="OS05G0592000 PROTEIN"/>
    <property type="match status" value="1"/>
</dbReference>
<dbReference type="AlphaFoldDB" id="A0A7J7C0C4"/>
<feature type="transmembrane region" description="Helical" evidence="7">
    <location>
        <begin position="257"/>
        <end position="275"/>
    </location>
</feature>
<feature type="compositionally biased region" description="Basic and acidic residues" evidence="6">
    <location>
        <begin position="148"/>
        <end position="162"/>
    </location>
</feature>
<dbReference type="Proteomes" id="UP000593562">
    <property type="component" value="Unassembled WGS sequence"/>
</dbReference>
<dbReference type="InterPro" id="IPR002068">
    <property type="entry name" value="A-crystallin/Hsp20_dom"/>
</dbReference>
<keyword evidence="7" id="KW-1133">Transmembrane helix</keyword>
<accession>A0A7J7C0C4</accession>
<dbReference type="InterPro" id="IPR008978">
    <property type="entry name" value="HSP20-like_chaperone"/>
</dbReference>
<feature type="region of interest" description="Disordered" evidence="6">
    <location>
        <begin position="1"/>
        <end position="21"/>
    </location>
</feature>
<dbReference type="CDD" id="cd06464">
    <property type="entry name" value="ACD_sHsps-like"/>
    <property type="match status" value="1"/>
</dbReference>
<dbReference type="Gene3D" id="2.60.40.790">
    <property type="match status" value="1"/>
</dbReference>
<comment type="subcellular location">
    <subcellularLocation>
        <location evidence="1">Cell membrane</location>
        <topology evidence="1">Single-pass membrane protein</topology>
    </subcellularLocation>
</comment>
<feature type="compositionally biased region" description="Basic and acidic residues" evidence="6">
    <location>
        <begin position="188"/>
        <end position="222"/>
    </location>
</feature>
<evidence type="ECO:0000256" key="3">
    <source>
        <dbReference type="ARBA" id="ARBA00022821"/>
    </source>
</evidence>
<evidence type="ECO:0000256" key="7">
    <source>
        <dbReference type="SAM" id="Phobius"/>
    </source>
</evidence>
<evidence type="ECO:0000313" key="9">
    <source>
        <dbReference type="EMBL" id="KAF5727552.1"/>
    </source>
</evidence>
<evidence type="ECO:0000256" key="4">
    <source>
        <dbReference type="PROSITE-ProRule" id="PRU00285"/>
    </source>
</evidence>
<sequence>MAANQRPAANPVYENFEPTTEWSREPTAEVLLLFLPGFKREQLKVQVTSTSKLRISGEREIGIDKRSRFEKELQIPSNCNTNEISAKFDRGSLSIRLPKNIAPAETEKLIAEAPKPQEQLPKQHLKPKPESPIQAPRESVPKPQKPTNDQKPEAPKNMKQEEAVVQEAAVPKTSIDKPKIENNVPKKAAAEEEKKESPSDHGKEKSSVVDSIDNKNAAKVDKTTGGIVGGSGKPALVQDYKQVLGGFMVKMKKPKNLVVVVVLIAVIVLSANRAIKSLVKFKTNEASSSDYQA</sequence>
<dbReference type="GO" id="GO:0006952">
    <property type="term" value="P:defense response"/>
    <property type="evidence" value="ECO:0007669"/>
    <property type="project" value="UniProtKB-KW"/>
</dbReference>
<keyword evidence="2" id="KW-1003">Cell membrane</keyword>
<evidence type="ECO:0000256" key="6">
    <source>
        <dbReference type="SAM" id="MobiDB-lite"/>
    </source>
</evidence>
<keyword evidence="10" id="KW-1185">Reference proteome</keyword>
<keyword evidence="7" id="KW-0812">Transmembrane</keyword>
<name>A0A7J7C0C4_TRIWF</name>
<feature type="domain" description="SHSP" evidence="8">
    <location>
        <begin position="11"/>
        <end position="116"/>
    </location>
</feature>
<organism evidence="9 10">
    <name type="scientific">Tripterygium wilfordii</name>
    <name type="common">Thunder God vine</name>
    <dbReference type="NCBI Taxonomy" id="458696"/>
    <lineage>
        <taxon>Eukaryota</taxon>
        <taxon>Viridiplantae</taxon>
        <taxon>Streptophyta</taxon>
        <taxon>Embryophyta</taxon>
        <taxon>Tracheophyta</taxon>
        <taxon>Spermatophyta</taxon>
        <taxon>Magnoliopsida</taxon>
        <taxon>eudicotyledons</taxon>
        <taxon>Gunneridae</taxon>
        <taxon>Pentapetalae</taxon>
        <taxon>rosids</taxon>
        <taxon>fabids</taxon>
        <taxon>Celastrales</taxon>
        <taxon>Celastraceae</taxon>
        <taxon>Tripterygium</taxon>
    </lineage>
</organism>
<dbReference type="EMBL" id="JAAARO010000022">
    <property type="protein sequence ID" value="KAF5727552.1"/>
    <property type="molecule type" value="Genomic_DNA"/>
</dbReference>
<gene>
    <name evidence="9" type="ORF">HS088_TW22G01248</name>
</gene>
<keyword evidence="7" id="KW-0472">Membrane</keyword>
<dbReference type="Pfam" id="PF00011">
    <property type="entry name" value="HSP20"/>
    <property type="match status" value="1"/>
</dbReference>
<reference evidence="9 10" key="1">
    <citation type="journal article" date="2020" name="Nat. Commun.">
        <title>Genome of Tripterygium wilfordii and identification of cytochrome P450 involved in triptolide biosynthesis.</title>
        <authorList>
            <person name="Tu L."/>
            <person name="Su P."/>
            <person name="Zhang Z."/>
            <person name="Gao L."/>
            <person name="Wang J."/>
            <person name="Hu T."/>
            <person name="Zhou J."/>
            <person name="Zhang Y."/>
            <person name="Zhao Y."/>
            <person name="Liu Y."/>
            <person name="Song Y."/>
            <person name="Tong Y."/>
            <person name="Lu Y."/>
            <person name="Yang J."/>
            <person name="Xu C."/>
            <person name="Jia M."/>
            <person name="Peters R.J."/>
            <person name="Huang L."/>
            <person name="Gao W."/>
        </authorList>
    </citation>
    <scope>NUCLEOTIDE SEQUENCE [LARGE SCALE GENOMIC DNA]</scope>
    <source>
        <strain evidence="10">cv. XIE 37</strain>
        <tissue evidence="9">Leaf</tissue>
    </source>
</reference>
<evidence type="ECO:0000256" key="1">
    <source>
        <dbReference type="ARBA" id="ARBA00004162"/>
    </source>
</evidence>